<dbReference type="GO" id="GO:0030151">
    <property type="term" value="F:molybdenum ion binding"/>
    <property type="evidence" value="ECO:0007669"/>
    <property type="project" value="InterPro"/>
</dbReference>
<accession>A0A212K090</accession>
<dbReference type="GO" id="GO:0006777">
    <property type="term" value="P:Mo-molybdopterin cofactor biosynthetic process"/>
    <property type="evidence" value="ECO:0007669"/>
    <property type="project" value="UniProtKB-KW"/>
</dbReference>
<evidence type="ECO:0000259" key="4">
    <source>
        <dbReference type="PROSITE" id="PS51340"/>
    </source>
</evidence>
<reference evidence="5" key="1">
    <citation type="submission" date="2016-04" db="EMBL/GenBank/DDBJ databases">
        <authorList>
            <person name="Evans L.H."/>
            <person name="Alamgir A."/>
            <person name="Owens N."/>
            <person name="Weber N.D."/>
            <person name="Virtaneva K."/>
            <person name="Barbian K."/>
            <person name="Babar A."/>
            <person name="Rosenke K."/>
        </authorList>
    </citation>
    <scope>NUCLEOTIDE SEQUENCE</scope>
    <source>
        <strain evidence="5">86</strain>
    </source>
</reference>
<dbReference type="EMBL" id="FLUN01000001">
    <property type="protein sequence ID" value="SBW04925.1"/>
    <property type="molecule type" value="Genomic_DNA"/>
</dbReference>
<comment type="pathway">
    <text evidence="2">Cofactor biosynthesis; molybdopterin biosynthesis.</text>
</comment>
<dbReference type="Pfam" id="PF03473">
    <property type="entry name" value="MOSC"/>
    <property type="match status" value="1"/>
</dbReference>
<protein>
    <submittedName>
        <fullName evidence="5">Molybdenum cofactor synthesis domain protein</fullName>
    </submittedName>
</protein>
<dbReference type="InterPro" id="IPR051920">
    <property type="entry name" value="MPT_Adenylyltrnsfr/MoaC-Rel"/>
</dbReference>
<evidence type="ECO:0000313" key="5">
    <source>
        <dbReference type="EMBL" id="SBW04925.1"/>
    </source>
</evidence>
<dbReference type="PROSITE" id="PS51340">
    <property type="entry name" value="MOSC"/>
    <property type="match status" value="1"/>
</dbReference>
<sequence length="310" mass="33345">MGVIKAICISEKKGTQKHQIPTAKLVEGWGIEGDAHAGNWHRQVSLLSLEKIDAFRAKGAEVDFGAFGENLVVEGFDFRALPVGTRFSCGEVLLEMTQIGKECHSHCNIYKTVGDCIMPREGVFAQVLRGGELKVGDDLTLLPPAADAPMRAAVVTLSDKGFRGERVDESGPILRDMLVNAGYEVVEEVLLPDERSRIETELIRLSDGRQCHLVLTTGGTGFSPRDCTPEATIAVATRNAPGIAEAIRAYSMKITDRAMLSRGASVLRGGTLIVNLPGSPKAAREGLECILPSLKHGLEILRGTTGECAR</sequence>
<dbReference type="SMART" id="SM00852">
    <property type="entry name" value="MoCF_biosynth"/>
    <property type="match status" value="1"/>
</dbReference>
<dbReference type="GO" id="GO:0030170">
    <property type="term" value="F:pyridoxal phosphate binding"/>
    <property type="evidence" value="ECO:0007669"/>
    <property type="project" value="InterPro"/>
</dbReference>
<feature type="domain" description="MOSC" evidence="4">
    <location>
        <begin position="18"/>
        <end position="142"/>
    </location>
</feature>
<dbReference type="NCBIfam" id="TIGR00177">
    <property type="entry name" value="molyb_syn"/>
    <property type="match status" value="1"/>
</dbReference>
<dbReference type="PANTHER" id="PTHR43764">
    <property type="entry name" value="MOLYBDENUM COFACTOR BIOSYNTHESIS"/>
    <property type="match status" value="1"/>
</dbReference>
<organism evidence="5">
    <name type="scientific">uncultured Eubacteriales bacterium</name>
    <dbReference type="NCBI Taxonomy" id="172733"/>
    <lineage>
        <taxon>Bacteria</taxon>
        <taxon>Bacillati</taxon>
        <taxon>Bacillota</taxon>
        <taxon>Clostridia</taxon>
        <taxon>Eubacteriales</taxon>
        <taxon>environmental samples</taxon>
    </lineage>
</organism>
<dbReference type="InterPro" id="IPR005302">
    <property type="entry name" value="MoCF_Sase_C"/>
</dbReference>
<keyword evidence="3" id="KW-0501">Molybdenum cofactor biosynthesis</keyword>
<dbReference type="Gene3D" id="3.40.980.10">
    <property type="entry name" value="MoaB/Mog-like domain"/>
    <property type="match status" value="1"/>
</dbReference>
<dbReference type="AlphaFoldDB" id="A0A212K090"/>
<dbReference type="GO" id="GO:0003824">
    <property type="term" value="F:catalytic activity"/>
    <property type="evidence" value="ECO:0007669"/>
    <property type="project" value="InterPro"/>
</dbReference>
<dbReference type="Gene3D" id="2.40.33.20">
    <property type="entry name" value="PK beta-barrel domain-like"/>
    <property type="match status" value="1"/>
</dbReference>
<dbReference type="InterPro" id="IPR001453">
    <property type="entry name" value="MoaB/Mog_dom"/>
</dbReference>
<comment type="function">
    <text evidence="1">May be involved in the biosynthesis of molybdopterin.</text>
</comment>
<dbReference type="PANTHER" id="PTHR43764:SF1">
    <property type="entry name" value="MOLYBDOPTERIN MOLYBDOTRANSFERASE"/>
    <property type="match status" value="1"/>
</dbReference>
<dbReference type="InterPro" id="IPR011037">
    <property type="entry name" value="Pyrv_Knase-like_insert_dom_sf"/>
</dbReference>
<gene>
    <name evidence="5" type="ORF">KL86CLO1_11966</name>
</gene>
<dbReference type="CDD" id="cd00886">
    <property type="entry name" value="MogA_MoaB"/>
    <property type="match status" value="1"/>
</dbReference>
<name>A0A212K090_9FIRM</name>
<evidence type="ECO:0000256" key="2">
    <source>
        <dbReference type="ARBA" id="ARBA00005046"/>
    </source>
</evidence>
<proteinExistence type="predicted"/>
<dbReference type="UniPathway" id="UPA00344"/>
<dbReference type="SUPFAM" id="SSF50800">
    <property type="entry name" value="PK beta-barrel domain-like"/>
    <property type="match status" value="1"/>
</dbReference>
<dbReference type="InterPro" id="IPR036425">
    <property type="entry name" value="MoaB/Mog-like_dom_sf"/>
</dbReference>
<evidence type="ECO:0000256" key="1">
    <source>
        <dbReference type="ARBA" id="ARBA00003487"/>
    </source>
</evidence>
<dbReference type="PROSITE" id="PS01078">
    <property type="entry name" value="MOCF_BIOSYNTHESIS_1"/>
    <property type="match status" value="1"/>
</dbReference>
<evidence type="ECO:0000256" key="3">
    <source>
        <dbReference type="ARBA" id="ARBA00023150"/>
    </source>
</evidence>
<dbReference type="InterPro" id="IPR008284">
    <property type="entry name" value="MoCF_biosynth_CS"/>
</dbReference>
<dbReference type="SUPFAM" id="SSF53218">
    <property type="entry name" value="Molybdenum cofactor biosynthesis proteins"/>
    <property type="match status" value="1"/>
</dbReference>
<dbReference type="Pfam" id="PF00994">
    <property type="entry name" value="MoCF_biosynth"/>
    <property type="match status" value="1"/>
</dbReference>